<evidence type="ECO:0000313" key="3">
    <source>
        <dbReference type="Proteomes" id="UP000596661"/>
    </source>
</evidence>
<dbReference type="Proteomes" id="UP000596661">
    <property type="component" value="Chromosome 8"/>
</dbReference>
<dbReference type="OMA" id="NGMENIW"/>
<reference evidence="2" key="2">
    <citation type="submission" date="2021-03" db="UniProtKB">
        <authorList>
            <consortium name="EnsemblPlants"/>
        </authorList>
    </citation>
    <scope>IDENTIFICATION</scope>
</reference>
<dbReference type="EnsemblPlants" id="evm.model.08.545">
    <property type="protein sequence ID" value="cds.evm.model.08.545"/>
    <property type="gene ID" value="evm.TU.08.545"/>
</dbReference>
<dbReference type="EMBL" id="UZAU01000685">
    <property type="status" value="NOT_ANNOTATED_CDS"/>
    <property type="molecule type" value="Genomic_DNA"/>
</dbReference>
<dbReference type="PANTHER" id="PTHR31635">
    <property type="entry name" value="REVERSE TRANSCRIPTASE DOMAIN-CONTAINING PROTEIN-RELATED"/>
    <property type="match status" value="1"/>
</dbReference>
<accession>A0A803QBL1</accession>
<organism evidence="2 3">
    <name type="scientific">Cannabis sativa</name>
    <name type="common">Hemp</name>
    <name type="synonym">Marijuana</name>
    <dbReference type="NCBI Taxonomy" id="3483"/>
    <lineage>
        <taxon>Eukaryota</taxon>
        <taxon>Viridiplantae</taxon>
        <taxon>Streptophyta</taxon>
        <taxon>Embryophyta</taxon>
        <taxon>Tracheophyta</taxon>
        <taxon>Spermatophyta</taxon>
        <taxon>Magnoliopsida</taxon>
        <taxon>eudicotyledons</taxon>
        <taxon>Gunneridae</taxon>
        <taxon>Pentapetalae</taxon>
        <taxon>rosids</taxon>
        <taxon>fabids</taxon>
        <taxon>Rosales</taxon>
        <taxon>Cannabaceae</taxon>
        <taxon>Cannabis</taxon>
    </lineage>
</organism>
<dbReference type="CDD" id="cd01650">
    <property type="entry name" value="RT_nLTR_like"/>
    <property type="match status" value="1"/>
</dbReference>
<evidence type="ECO:0000259" key="1">
    <source>
        <dbReference type="Pfam" id="PF00078"/>
    </source>
</evidence>
<dbReference type="Gramene" id="evm.model.08.545">
    <property type="protein sequence ID" value="cds.evm.model.08.545"/>
    <property type="gene ID" value="evm.TU.08.545"/>
</dbReference>
<proteinExistence type="predicted"/>
<name>A0A803QBL1_CANSA</name>
<dbReference type="Gene3D" id="3.60.10.10">
    <property type="entry name" value="Endonuclease/exonuclease/phosphatase"/>
    <property type="match status" value="1"/>
</dbReference>
<dbReference type="AlphaFoldDB" id="A0A803QBL1"/>
<dbReference type="InterPro" id="IPR000477">
    <property type="entry name" value="RT_dom"/>
</dbReference>
<keyword evidence="3" id="KW-1185">Reference proteome</keyword>
<protein>
    <recommendedName>
        <fullName evidence="1">Reverse transcriptase domain-containing protein</fullName>
    </recommendedName>
</protein>
<dbReference type="PANTHER" id="PTHR31635:SF196">
    <property type="entry name" value="REVERSE TRANSCRIPTASE DOMAIN-CONTAINING PROTEIN-RELATED"/>
    <property type="match status" value="1"/>
</dbReference>
<feature type="domain" description="Reverse transcriptase" evidence="1">
    <location>
        <begin position="377"/>
        <end position="463"/>
    </location>
</feature>
<dbReference type="InterPro" id="IPR043502">
    <property type="entry name" value="DNA/RNA_pol_sf"/>
</dbReference>
<sequence>MGDFNDILPKEERIGKRVRFSTSTEFVDCIAHCRLEDVKFSGSFYTWCNKQFGDDRIYSKIDRVLANQQWMAVHPTAEVIFMNEHAFDHTPAVLNFRNNVIGGRKPFKYFSMWESHPGYDEIIQQQWQQHFNGTLMFRIVSKLKGIKTVLRELNKNYYSDICAQECLAKAKLDECQALLQQQPLNENLHQQEKELRANYTNVFKSYMSFLQQKAKLNWARAGDENSVFFHNSIRERRRHNQVITIVNAEGVRMEEPKAIIEAFIQYYQELLGSNVYERKMVQQKIIREGGTLTQQQMSFLLRDYKHEEVKEAIFAIPGCKAPGPDGFGSSFFQKNWSIIGAEVAEAIISLLNTGKLLREINNTTLTLVPKLKCPNTVRDYRPIACCNVIYKAATKLICSRLNCLLPQLVADNQGGFIQGRFIAHNVMICQDLIRHYGRKQTKPSCVIKLDLQKAYDTIEWNFIEEMLQ</sequence>
<reference evidence="2" key="1">
    <citation type="submission" date="2018-11" db="EMBL/GenBank/DDBJ databases">
        <authorList>
            <person name="Grassa J C."/>
        </authorList>
    </citation>
    <scope>NUCLEOTIDE SEQUENCE [LARGE SCALE GENOMIC DNA]</scope>
</reference>
<dbReference type="SUPFAM" id="SSF56219">
    <property type="entry name" value="DNase I-like"/>
    <property type="match status" value="1"/>
</dbReference>
<dbReference type="SUPFAM" id="SSF56672">
    <property type="entry name" value="DNA/RNA polymerases"/>
    <property type="match status" value="1"/>
</dbReference>
<dbReference type="InterPro" id="IPR036691">
    <property type="entry name" value="Endo/exonu/phosph_ase_sf"/>
</dbReference>
<evidence type="ECO:0000313" key="2">
    <source>
        <dbReference type="EnsemblPlants" id="cds.evm.model.08.545"/>
    </source>
</evidence>
<dbReference type="Pfam" id="PF00078">
    <property type="entry name" value="RVT_1"/>
    <property type="match status" value="1"/>
</dbReference>